<keyword evidence="5" id="KW-0333">Golgi apparatus</keyword>
<dbReference type="EMBL" id="JARKHS020004429">
    <property type="protein sequence ID" value="KAK8784608.1"/>
    <property type="molecule type" value="Genomic_DNA"/>
</dbReference>
<evidence type="ECO:0000256" key="5">
    <source>
        <dbReference type="ARBA" id="ARBA00023034"/>
    </source>
</evidence>
<evidence type="ECO:0000256" key="2">
    <source>
        <dbReference type="ARBA" id="ARBA00009003"/>
    </source>
</evidence>
<reference evidence="8 9" key="1">
    <citation type="journal article" date="2023" name="Arcadia Sci">
        <title>De novo assembly of a long-read Amblyomma americanum tick genome.</title>
        <authorList>
            <person name="Chou S."/>
            <person name="Poskanzer K.E."/>
            <person name="Rollins M."/>
            <person name="Thuy-Boun P.S."/>
        </authorList>
    </citation>
    <scope>NUCLEOTIDE SEQUENCE [LARGE SCALE GENOMIC DNA]</scope>
    <source>
        <strain evidence="8">F_SG_1</strain>
        <tissue evidence="8">Salivary glands</tissue>
    </source>
</reference>
<organism evidence="8 9">
    <name type="scientific">Amblyomma americanum</name>
    <name type="common">Lone star tick</name>
    <dbReference type="NCBI Taxonomy" id="6943"/>
    <lineage>
        <taxon>Eukaryota</taxon>
        <taxon>Metazoa</taxon>
        <taxon>Ecdysozoa</taxon>
        <taxon>Arthropoda</taxon>
        <taxon>Chelicerata</taxon>
        <taxon>Arachnida</taxon>
        <taxon>Acari</taxon>
        <taxon>Parasitiformes</taxon>
        <taxon>Ixodida</taxon>
        <taxon>Ixodoidea</taxon>
        <taxon>Ixodidae</taxon>
        <taxon>Amblyomminae</taxon>
        <taxon>Amblyomma</taxon>
    </lineage>
</organism>
<keyword evidence="9" id="KW-1185">Reference proteome</keyword>
<dbReference type="AlphaFoldDB" id="A0AAQ4FDC8"/>
<evidence type="ECO:0000256" key="6">
    <source>
        <dbReference type="ARBA" id="ARBA00023136"/>
    </source>
</evidence>
<evidence type="ECO:0000256" key="4">
    <source>
        <dbReference type="ARBA" id="ARBA00022679"/>
    </source>
</evidence>
<protein>
    <recommendedName>
        <fullName evidence="7">Alpha 1,4-glycosyltransferase domain-containing protein</fullName>
    </recommendedName>
</protein>
<accession>A0AAQ4FDC8</accession>
<dbReference type="InterPro" id="IPR007652">
    <property type="entry name" value="A1-4-GlycosylTfrase_dom"/>
</dbReference>
<evidence type="ECO:0000313" key="9">
    <source>
        <dbReference type="Proteomes" id="UP001321473"/>
    </source>
</evidence>
<dbReference type="Pfam" id="PF04572">
    <property type="entry name" value="Gb3_synth"/>
    <property type="match status" value="1"/>
</dbReference>
<feature type="domain" description="Alpha 1,4-glycosyltransferase" evidence="7">
    <location>
        <begin position="100"/>
        <end position="225"/>
    </location>
</feature>
<comment type="subcellular location">
    <subcellularLocation>
        <location evidence="1">Golgi apparatus membrane</location>
        <topology evidence="1">Single-pass type II membrane protein</topology>
    </subcellularLocation>
</comment>
<gene>
    <name evidence="8" type="ORF">V5799_009028</name>
</gene>
<dbReference type="GO" id="GO:0016758">
    <property type="term" value="F:hexosyltransferase activity"/>
    <property type="evidence" value="ECO:0007669"/>
    <property type="project" value="UniProtKB-ARBA"/>
</dbReference>
<keyword evidence="6" id="KW-0472">Membrane</keyword>
<comment type="similarity">
    <text evidence="2">Belongs to the glycosyltransferase 32 family.</text>
</comment>
<keyword evidence="3" id="KW-0328">Glycosyltransferase</keyword>
<dbReference type="InterPro" id="IPR007577">
    <property type="entry name" value="GlycoTrfase_DXD_sugar-bd_CS"/>
</dbReference>
<dbReference type="Gene3D" id="3.90.550.20">
    <property type="match status" value="1"/>
</dbReference>
<proteinExistence type="inferred from homology"/>
<evidence type="ECO:0000259" key="7">
    <source>
        <dbReference type="Pfam" id="PF04572"/>
    </source>
</evidence>
<dbReference type="PANTHER" id="PTHR12042:SF21">
    <property type="entry name" value="ALPHA1,4-GALACTOSYLTRANSFERASE 1-RELATED"/>
    <property type="match status" value="1"/>
</dbReference>
<dbReference type="GO" id="GO:0000139">
    <property type="term" value="C:Golgi membrane"/>
    <property type="evidence" value="ECO:0007669"/>
    <property type="project" value="UniProtKB-SubCell"/>
</dbReference>
<dbReference type="GO" id="GO:0006688">
    <property type="term" value="P:glycosphingolipid biosynthetic process"/>
    <property type="evidence" value="ECO:0007669"/>
    <property type="project" value="TreeGrafter"/>
</dbReference>
<dbReference type="Pfam" id="PF04488">
    <property type="entry name" value="Gly_transf_sug"/>
    <property type="match status" value="1"/>
</dbReference>
<dbReference type="PANTHER" id="PTHR12042">
    <property type="entry name" value="LACTOSYLCERAMIDE 4-ALPHA-GALACTOSYLTRANSFERASE ALPHA- 1,4-GALACTOSYLTRANSFERASE"/>
    <property type="match status" value="1"/>
</dbReference>
<evidence type="ECO:0000256" key="1">
    <source>
        <dbReference type="ARBA" id="ARBA00004323"/>
    </source>
</evidence>
<dbReference type="InterPro" id="IPR029044">
    <property type="entry name" value="Nucleotide-diphossugar_trans"/>
</dbReference>
<dbReference type="SUPFAM" id="SSF53448">
    <property type="entry name" value="Nucleotide-diphospho-sugar transferases"/>
    <property type="match status" value="1"/>
</dbReference>
<evidence type="ECO:0000256" key="3">
    <source>
        <dbReference type="ARBA" id="ARBA00022676"/>
    </source>
</evidence>
<keyword evidence="4" id="KW-0808">Transferase</keyword>
<comment type="caution">
    <text evidence="8">The sequence shown here is derived from an EMBL/GenBank/DDBJ whole genome shotgun (WGS) entry which is preliminary data.</text>
</comment>
<evidence type="ECO:0000313" key="8">
    <source>
        <dbReference type="EMBL" id="KAK8784608.1"/>
    </source>
</evidence>
<dbReference type="Proteomes" id="UP001321473">
    <property type="component" value="Unassembled WGS sequence"/>
</dbReference>
<sequence length="232" mass="27242">MRGCRFLENLRYLPNFRLLNIDLNALVRDSVLVHWYIKDDWIRSPFRINHLSDALRLLILWRYGGVYADMDVLTLRSFGKLRNVLAREHFPDVGNSVMVFERKHPFLLRCLEEFSWTYKSHKWAHNGPRLLERVLAWFCPRNLLGKIPLVECSGVTVLPSASFYPVSYLEWQKAFFRNATVAVMRATTESYALHLWNSYSRSAEVQRGSAYDVLRKALCPKTYALLKKQNLV</sequence>
<name>A0AAQ4FDC8_AMBAM</name>
<dbReference type="InterPro" id="IPR051981">
    <property type="entry name" value="Glycosyltransf_32"/>
</dbReference>